<dbReference type="Pfam" id="PF23262">
    <property type="entry name" value="NFD4_C"/>
    <property type="match status" value="1"/>
</dbReference>
<dbReference type="Pfam" id="PF06813">
    <property type="entry name" value="Nodulin-like"/>
    <property type="match status" value="1"/>
</dbReference>
<dbReference type="PANTHER" id="PTHR21576:SF11">
    <property type="entry name" value="MAJOR FACILITATOR SUPERFAMILY PROTEIN"/>
    <property type="match status" value="1"/>
</dbReference>
<dbReference type="InterPro" id="IPR010658">
    <property type="entry name" value="Nodulin-like"/>
</dbReference>
<comment type="caution">
    <text evidence="10">The sequence shown here is derived from an EMBL/GenBank/DDBJ whole genome shotgun (WGS) entry which is preliminary data.</text>
</comment>
<feature type="non-terminal residue" evidence="10">
    <location>
        <position position="1"/>
    </location>
</feature>
<evidence type="ECO:0000256" key="2">
    <source>
        <dbReference type="ARBA" id="ARBA00022692"/>
    </source>
</evidence>
<comment type="subcellular location">
    <subcellularLocation>
        <location evidence="1">Membrane</location>
        <topology evidence="1">Multi-pass membrane protein</topology>
    </subcellularLocation>
</comment>
<keyword evidence="3 6" id="KW-1133">Transmembrane helix</keyword>
<dbReference type="GO" id="GO:0016020">
    <property type="term" value="C:membrane"/>
    <property type="evidence" value="ECO:0007669"/>
    <property type="project" value="UniProtKB-SubCell"/>
</dbReference>
<feature type="non-terminal residue" evidence="10">
    <location>
        <position position="510"/>
    </location>
</feature>
<keyword evidence="4 6" id="KW-0472">Membrane</keyword>
<feature type="transmembrane region" description="Helical" evidence="6">
    <location>
        <begin position="318"/>
        <end position="338"/>
    </location>
</feature>
<organism evidence="10 11">
    <name type="scientific">Genlisea aurea</name>
    <dbReference type="NCBI Taxonomy" id="192259"/>
    <lineage>
        <taxon>Eukaryota</taxon>
        <taxon>Viridiplantae</taxon>
        <taxon>Streptophyta</taxon>
        <taxon>Embryophyta</taxon>
        <taxon>Tracheophyta</taxon>
        <taxon>Spermatophyta</taxon>
        <taxon>Magnoliopsida</taxon>
        <taxon>eudicotyledons</taxon>
        <taxon>Gunneridae</taxon>
        <taxon>Pentapetalae</taxon>
        <taxon>asterids</taxon>
        <taxon>lamiids</taxon>
        <taxon>Lamiales</taxon>
        <taxon>Lentibulariaceae</taxon>
        <taxon>Genlisea</taxon>
    </lineage>
</organism>
<dbReference type="EMBL" id="AUSU01000773">
    <property type="protein sequence ID" value="EPS72599.1"/>
    <property type="molecule type" value="Genomic_DNA"/>
</dbReference>
<evidence type="ECO:0000313" key="11">
    <source>
        <dbReference type="Proteomes" id="UP000015453"/>
    </source>
</evidence>
<dbReference type="Proteomes" id="UP000015453">
    <property type="component" value="Unassembled WGS sequence"/>
</dbReference>
<feature type="signal peptide" evidence="7">
    <location>
        <begin position="1"/>
        <end position="26"/>
    </location>
</feature>
<feature type="transmembrane region" description="Helical" evidence="6">
    <location>
        <begin position="486"/>
        <end position="505"/>
    </location>
</feature>
<accession>S8CYS1</accession>
<feature type="domain" description="Nodulin-like" evidence="8">
    <location>
        <begin position="8"/>
        <end position="251"/>
    </location>
</feature>
<dbReference type="AlphaFoldDB" id="S8CYS1"/>
<feature type="transmembrane region" description="Helical" evidence="6">
    <location>
        <begin position="174"/>
        <end position="196"/>
    </location>
</feature>
<dbReference type="InterPro" id="IPR036259">
    <property type="entry name" value="MFS_trans_sf"/>
</dbReference>
<evidence type="ECO:0000256" key="4">
    <source>
        <dbReference type="ARBA" id="ARBA00023136"/>
    </source>
</evidence>
<feature type="transmembrane region" description="Helical" evidence="6">
    <location>
        <begin position="447"/>
        <end position="466"/>
    </location>
</feature>
<dbReference type="PANTHER" id="PTHR21576">
    <property type="entry name" value="UNCHARACTERIZED NODULIN-LIKE PROTEIN"/>
    <property type="match status" value="1"/>
</dbReference>
<keyword evidence="7" id="KW-0732">Signal</keyword>
<feature type="domain" description="NFD4 C-terminal" evidence="9">
    <location>
        <begin position="300"/>
        <end position="509"/>
    </location>
</feature>
<dbReference type="InterPro" id="IPR056555">
    <property type="entry name" value="NFD4_C"/>
</dbReference>
<feature type="transmembrane region" description="Helical" evidence="6">
    <location>
        <begin position="233"/>
        <end position="256"/>
    </location>
</feature>
<evidence type="ECO:0000259" key="8">
    <source>
        <dbReference type="Pfam" id="PF06813"/>
    </source>
</evidence>
<keyword evidence="11" id="KW-1185">Reference proteome</keyword>
<feature type="chain" id="PRO_5004562150" evidence="7">
    <location>
        <begin position="27"/>
        <end position="510"/>
    </location>
</feature>
<feature type="transmembrane region" description="Helical" evidence="6">
    <location>
        <begin position="208"/>
        <end position="227"/>
    </location>
</feature>
<evidence type="ECO:0000256" key="6">
    <source>
        <dbReference type="SAM" id="Phobius"/>
    </source>
</evidence>
<feature type="transmembrane region" description="Helical" evidence="6">
    <location>
        <begin position="106"/>
        <end position="128"/>
    </location>
</feature>
<feature type="transmembrane region" description="Helical" evidence="6">
    <location>
        <begin position="380"/>
        <end position="402"/>
    </location>
</feature>
<evidence type="ECO:0000313" key="10">
    <source>
        <dbReference type="EMBL" id="EPS72599.1"/>
    </source>
</evidence>
<gene>
    <name evidence="10" type="ORF">M569_02158</name>
</gene>
<reference evidence="10 11" key="1">
    <citation type="journal article" date="2013" name="BMC Genomics">
        <title>The miniature genome of a carnivorous plant Genlisea aurea contains a low number of genes and short non-coding sequences.</title>
        <authorList>
            <person name="Leushkin E.V."/>
            <person name="Sutormin R.A."/>
            <person name="Nabieva E.R."/>
            <person name="Penin A.A."/>
            <person name="Kondrashov A.S."/>
            <person name="Logacheva M.D."/>
        </authorList>
    </citation>
    <scope>NUCLEOTIDE SEQUENCE [LARGE SCALE GENOMIC DNA]</scope>
</reference>
<feature type="transmembrane region" description="Helical" evidence="6">
    <location>
        <begin position="70"/>
        <end position="94"/>
    </location>
</feature>
<dbReference type="OrthoDB" id="410267at2759"/>
<protein>
    <submittedName>
        <fullName evidence="10">Uncharacterized protein</fullName>
    </submittedName>
</protein>
<feature type="transmembrane region" description="Helical" evidence="6">
    <location>
        <begin position="408"/>
        <end position="435"/>
    </location>
</feature>
<evidence type="ECO:0000256" key="3">
    <source>
        <dbReference type="ARBA" id="ARBA00022989"/>
    </source>
</evidence>
<evidence type="ECO:0000256" key="7">
    <source>
        <dbReference type="SAM" id="SignalP"/>
    </source>
</evidence>
<evidence type="ECO:0000256" key="1">
    <source>
        <dbReference type="ARBA" id="ARBA00004141"/>
    </source>
</evidence>
<dbReference type="SUPFAM" id="SSF103473">
    <property type="entry name" value="MFS general substrate transporter"/>
    <property type="match status" value="1"/>
</dbReference>
<name>S8CYS1_9LAMI</name>
<comment type="similarity">
    <text evidence="5">Belongs to the major facilitator superfamily. Phosphate:H(+) symporter (TC 2.A.1.9) family.</text>
</comment>
<evidence type="ECO:0000256" key="5">
    <source>
        <dbReference type="ARBA" id="ARBA00044504"/>
    </source>
</evidence>
<evidence type="ECO:0000259" key="9">
    <source>
        <dbReference type="Pfam" id="PF23262"/>
    </source>
</evidence>
<keyword evidence="2 6" id="KW-0812">Transmembrane</keyword>
<sequence>PSLIMAIQWLTLVAAIWLQAINGTNSNFPAYSSELKRLLSISQLQLNNLASASDAGKLLGWISGLAASYFPLWLVLLIGALLSVVGYGVQFLFLTNRIPNLSYWQIFLLTVLAGNSICWINTVCYIIAIRNFPLDRQIAVGLSTSYVGLTAKIYTDVVDVTTSFSFGNNRARSFIFLNAVVPLLLCIVVAPLARGVDAGKSKRLTRGFFLMFVVTISNGVFAVVTSFGSLNKYVIIAGVTAFLLLPLIVPVTETVIERVKGKCLIRVHDADVKCQFTEIHRNLESGGEITKGSDFRVTEEGVVQEIGAAAMVATVEFWLYYLVYLLGATLGLVFLNNLGQIAESRGCSNTSSLVCLSSAFGFFGRLSPSLFDYFLPSKKMVTRSGAMGMMMLPLCGAFFLLVDSEDTYLYVSASVIGACTGAITSISVSATTELFGAKNFGVNHNILVSNIPVGSFLFGDLAALVYGRYGRNTGNCLGEMCYRNTFIAWGCLCVLGTCLAFVLHVRTRRL</sequence>
<proteinExistence type="inferred from homology"/>